<dbReference type="Gene3D" id="3.30.450.200">
    <property type="match status" value="1"/>
</dbReference>
<reference evidence="2" key="1">
    <citation type="submission" date="2021-02" db="EMBL/GenBank/DDBJ databases">
        <authorList>
            <person name="Nowell W R."/>
        </authorList>
    </citation>
    <scope>NUCLEOTIDE SEQUENCE</scope>
</reference>
<sequence length="650" mass="75411">MTSIRSEYLLKNSISLDYGTKLNSLQDDDTKSHSSLNIESSNGLHYLSSPPLHGHSSQRQSSNKNLSNSIIQHRNSHENGFTVNGSFFDEQIFQPARSSYVTDYVNTPHDCNRFLEGHHLAFTSSSSSNLDAHLYKLAFIITLSDQCVDKELLLGHYPPDDDNHEDKILEALSVYKRFCFPELNSNHRNGGQLITDSATYIFTRTLSNGQVEYGYCRRLSKEYNQMAEYPIVICIVSSHSYFKLYDAILNELIKAYMTNEMECSLLMQAFYSKPLPMPNLNSSGVTCVLNDRRLFFYVCPRDDRLNHDYFSTLLSCLSSYQIIYLFESMLRSKRILLFSHYPSKLTKCTLALSLLIYPFIWPYSFVSLMPSSWLTDLLDSPCPYIYGCLRDTMQQIPKAPDSETLIVDLDLCTLDGNLETTYLLPYNLRQILESSLDYVARFRLLRTNSILTNIAVSEAFLSVFTELLYRLPDFFKRNKSSITEKDQQSSIGPDRLQHRDSGIDLQSLVSMELSQVILNNEPKAVDNYLGYEFHTDEFLRVQITPSYVIFLKEFISGKFGFLKYFQRIRSSCLIGMLFMKFLDDYQRNSENTFSLFIRRLNERRQRSNEDLTINPLIRFRQTFDLLEKQMKLSTKPTNPSFSKFLRKIFE</sequence>
<dbReference type="Gene3D" id="3.40.50.11500">
    <property type="match status" value="1"/>
</dbReference>
<dbReference type="InterPro" id="IPR037516">
    <property type="entry name" value="Tripartite_DENN"/>
</dbReference>
<gene>
    <name evidence="2" type="ORF">EDS130_LOCUS11090</name>
</gene>
<organism evidence="2 3">
    <name type="scientific">Adineta ricciae</name>
    <name type="common">Rotifer</name>
    <dbReference type="NCBI Taxonomy" id="249248"/>
    <lineage>
        <taxon>Eukaryota</taxon>
        <taxon>Metazoa</taxon>
        <taxon>Spiralia</taxon>
        <taxon>Gnathifera</taxon>
        <taxon>Rotifera</taxon>
        <taxon>Eurotatoria</taxon>
        <taxon>Bdelloidea</taxon>
        <taxon>Adinetida</taxon>
        <taxon>Adinetidae</taxon>
        <taxon>Adineta</taxon>
    </lineage>
</organism>
<name>A0A814BDS1_ADIRI</name>
<dbReference type="Proteomes" id="UP000663852">
    <property type="component" value="Unassembled WGS sequence"/>
</dbReference>
<dbReference type="InterPro" id="IPR005113">
    <property type="entry name" value="uDENN_dom"/>
</dbReference>
<evidence type="ECO:0000313" key="3">
    <source>
        <dbReference type="Proteomes" id="UP000663852"/>
    </source>
</evidence>
<dbReference type="PANTHER" id="PTHR15288">
    <property type="entry name" value="DENN DOMAIN-CONTAINING PROTEIN 2"/>
    <property type="match status" value="1"/>
</dbReference>
<proteinExistence type="predicted"/>
<dbReference type="Pfam" id="PF02141">
    <property type="entry name" value="DENN"/>
    <property type="match status" value="1"/>
</dbReference>
<dbReference type="PROSITE" id="PS50211">
    <property type="entry name" value="DENN"/>
    <property type="match status" value="1"/>
</dbReference>
<feature type="domain" description="UDENN" evidence="1">
    <location>
        <begin position="135"/>
        <end position="540"/>
    </location>
</feature>
<dbReference type="InterPro" id="IPR001194">
    <property type="entry name" value="cDENN_dom"/>
</dbReference>
<dbReference type="InterPro" id="IPR043153">
    <property type="entry name" value="DENN_C"/>
</dbReference>
<dbReference type="OrthoDB" id="10266080at2759"/>
<evidence type="ECO:0000313" key="2">
    <source>
        <dbReference type="EMBL" id="CAF0927049.1"/>
    </source>
</evidence>
<comment type="caution">
    <text evidence="2">The sequence shown here is derived from an EMBL/GenBank/DDBJ whole genome shotgun (WGS) entry which is preliminary data.</text>
</comment>
<evidence type="ECO:0000259" key="1">
    <source>
        <dbReference type="PROSITE" id="PS50211"/>
    </source>
</evidence>
<dbReference type="SMART" id="SM00799">
    <property type="entry name" value="DENN"/>
    <property type="match status" value="1"/>
</dbReference>
<dbReference type="Pfam" id="PF03456">
    <property type="entry name" value="uDENN"/>
    <property type="match status" value="1"/>
</dbReference>
<accession>A0A814BDS1</accession>
<protein>
    <recommendedName>
        <fullName evidence="1">UDENN domain-containing protein</fullName>
    </recommendedName>
</protein>
<dbReference type="PANTHER" id="PTHR15288:SF0">
    <property type="entry name" value="UDENN DOMAIN-CONTAINING PROTEIN"/>
    <property type="match status" value="1"/>
</dbReference>
<dbReference type="InterPro" id="IPR051942">
    <property type="entry name" value="DENN_domain_containing_2"/>
</dbReference>
<dbReference type="EMBL" id="CAJNOJ010000039">
    <property type="protein sequence ID" value="CAF0927049.1"/>
    <property type="molecule type" value="Genomic_DNA"/>
</dbReference>
<dbReference type="AlphaFoldDB" id="A0A814BDS1"/>